<evidence type="ECO:0000313" key="12">
    <source>
        <dbReference type="Proteomes" id="UP000179441"/>
    </source>
</evidence>
<sequence>MSSPTADSPTIDQVNRRPVLLLLFASVVAAIGNGVSIVAIPWLVLQRTGSAADAAIVAAAGTLPLVFSTLISGTAVDFFGRRKMSIISDVLSLLSVSAIPILAMTTGLSVPLLAGLAALGAIFDPAGITARESMLPAAAKAAGWSLDRMNSMYEAVFNVAYIVGPGLGGLLIASIGGVNTMWATAATFVVSVVAITFLKVDGSGKPAAETKPTGVVSGVVEGLKFVWNVKILRTLALIDMAITALYLPIESVLLPKHFSDAGTPQQLGWILMAISVGGLLGALGYATMVRYVQRRTIMLCATFTAGITTLGMSLLPPIAVLLVLGACLGFIYGPVAPIANYVMQTRSPEHLRGRVVGVMTSTAYCAGPLGFMLAGPIADKFGVASTLTIIGIPMILIAVASTQMPVLRELDRGEQRPHNDPTR</sequence>
<keyword evidence="5 9" id="KW-1133">Transmembrane helix</keyword>
<evidence type="ECO:0000256" key="8">
    <source>
        <dbReference type="ARBA" id="ARBA00040914"/>
    </source>
</evidence>
<dbReference type="SUPFAM" id="SSF103473">
    <property type="entry name" value="MFS general substrate transporter"/>
    <property type="match status" value="1"/>
</dbReference>
<feature type="transmembrane region" description="Helical" evidence="9">
    <location>
        <begin position="355"/>
        <end position="375"/>
    </location>
</feature>
<evidence type="ECO:0000256" key="7">
    <source>
        <dbReference type="ARBA" id="ARBA00038075"/>
    </source>
</evidence>
<accession>A0A0E3XLM6</accession>
<dbReference type="PANTHER" id="PTHR23513">
    <property type="entry name" value="INTEGRAL MEMBRANE EFFLUX PROTEIN-RELATED"/>
    <property type="match status" value="1"/>
</dbReference>
<feature type="domain" description="Major facilitator superfamily (MFS) profile" evidence="10">
    <location>
        <begin position="225"/>
        <end position="423"/>
    </location>
</feature>
<feature type="transmembrane region" description="Helical" evidence="9">
    <location>
        <begin position="155"/>
        <end position="175"/>
    </location>
</feature>
<comment type="caution">
    <text evidence="11">The sequence shown here is derived from an EMBL/GenBank/DDBJ whole genome shotgun (WGS) entry which is preliminary data.</text>
</comment>
<keyword evidence="2" id="KW-0813">Transport</keyword>
<feature type="transmembrane region" description="Helical" evidence="9">
    <location>
        <begin position="231"/>
        <end position="249"/>
    </location>
</feature>
<evidence type="ECO:0000256" key="9">
    <source>
        <dbReference type="SAM" id="Phobius"/>
    </source>
</evidence>
<dbReference type="OrthoDB" id="9793136at2"/>
<evidence type="ECO:0000256" key="4">
    <source>
        <dbReference type="ARBA" id="ARBA00022692"/>
    </source>
</evidence>
<feature type="transmembrane region" description="Helical" evidence="9">
    <location>
        <begin position="110"/>
        <end position="130"/>
    </location>
</feature>
<dbReference type="GO" id="GO:0022857">
    <property type="term" value="F:transmembrane transporter activity"/>
    <property type="evidence" value="ECO:0007669"/>
    <property type="project" value="InterPro"/>
</dbReference>
<evidence type="ECO:0000256" key="6">
    <source>
        <dbReference type="ARBA" id="ARBA00023136"/>
    </source>
</evidence>
<evidence type="ECO:0000256" key="3">
    <source>
        <dbReference type="ARBA" id="ARBA00022475"/>
    </source>
</evidence>
<feature type="transmembrane region" description="Helical" evidence="9">
    <location>
        <begin position="56"/>
        <end position="79"/>
    </location>
</feature>
<evidence type="ECO:0000256" key="5">
    <source>
        <dbReference type="ARBA" id="ARBA00022989"/>
    </source>
</evidence>
<dbReference type="InterPro" id="IPR011701">
    <property type="entry name" value="MFS"/>
</dbReference>
<feature type="transmembrane region" description="Helical" evidence="9">
    <location>
        <begin position="269"/>
        <end position="289"/>
    </location>
</feature>
<dbReference type="Pfam" id="PF07690">
    <property type="entry name" value="MFS_1"/>
    <property type="match status" value="1"/>
</dbReference>
<evidence type="ECO:0000259" key="10">
    <source>
        <dbReference type="PROSITE" id="PS50850"/>
    </source>
</evidence>
<keyword evidence="4 9" id="KW-0812">Transmembrane</keyword>
<dbReference type="InterPro" id="IPR020846">
    <property type="entry name" value="MFS_dom"/>
</dbReference>
<comment type="subcellular location">
    <subcellularLocation>
        <location evidence="1">Cell inner membrane</location>
        <topology evidence="1">Multi-pass membrane protein</topology>
    </subcellularLocation>
</comment>
<evidence type="ECO:0000313" key="11">
    <source>
        <dbReference type="EMBL" id="OHU77810.1"/>
    </source>
</evidence>
<dbReference type="EMBL" id="MLIS01000001">
    <property type="protein sequence ID" value="OHU77810.1"/>
    <property type="molecule type" value="Genomic_DNA"/>
</dbReference>
<dbReference type="GeneID" id="31678921"/>
<name>A0A0E3XLM6_MYCCH</name>
<dbReference type="GO" id="GO:0005886">
    <property type="term" value="C:plasma membrane"/>
    <property type="evidence" value="ECO:0007669"/>
    <property type="project" value="UniProtKB-SubCell"/>
</dbReference>
<proteinExistence type="inferred from homology"/>
<dbReference type="AlphaFoldDB" id="A0A0E3XLM6"/>
<dbReference type="PROSITE" id="PS50850">
    <property type="entry name" value="MFS"/>
    <property type="match status" value="1"/>
</dbReference>
<protein>
    <recommendedName>
        <fullName evidence="8">Multidrug efflux pump Tap</fullName>
    </recommendedName>
</protein>
<feature type="transmembrane region" description="Helical" evidence="9">
    <location>
        <begin position="321"/>
        <end position="343"/>
    </location>
</feature>
<feature type="transmembrane region" description="Helical" evidence="9">
    <location>
        <begin position="181"/>
        <end position="198"/>
    </location>
</feature>
<keyword evidence="6 9" id="KW-0472">Membrane</keyword>
<gene>
    <name evidence="11" type="ORF">BKG84_04810</name>
</gene>
<feature type="transmembrane region" description="Helical" evidence="9">
    <location>
        <begin position="296"/>
        <end position="315"/>
    </location>
</feature>
<reference evidence="11 12" key="1">
    <citation type="submission" date="2016-10" db="EMBL/GenBank/DDBJ databases">
        <title>Evaluation of Human, Veterinary and Environmental Mycobacterium chelonae Isolates by Core Genome Phylogenomic Analysis, Targeted Gene Comparison, and Anti-microbial Susceptibility Patterns: A Tale of Mistaken Identities.</title>
        <authorList>
            <person name="Fogelson S.B."/>
            <person name="Camus A.C."/>
            <person name="Lorenz W."/>
            <person name="Vasireddy R."/>
            <person name="Vasireddy S."/>
            <person name="Smith T."/>
            <person name="Brown-Elliott B.A."/>
            <person name="Wallace R.J.Jr."/>
            <person name="Hasan N.A."/>
            <person name="Reischl U."/>
            <person name="Sanchez S."/>
        </authorList>
    </citation>
    <scope>NUCLEOTIDE SEQUENCE [LARGE SCALE GENOMIC DNA]</scope>
    <source>
        <strain evidence="11 12">15518</strain>
    </source>
</reference>
<dbReference type="GO" id="GO:0046677">
    <property type="term" value="P:response to antibiotic"/>
    <property type="evidence" value="ECO:0007669"/>
    <property type="project" value="UniProtKB-KW"/>
</dbReference>
<dbReference type="PATRIC" id="fig|1774.35.peg.1304"/>
<evidence type="ECO:0000256" key="1">
    <source>
        <dbReference type="ARBA" id="ARBA00004429"/>
    </source>
</evidence>
<keyword evidence="3" id="KW-1003">Cell membrane</keyword>
<dbReference type="CDD" id="cd06173">
    <property type="entry name" value="MFS_MefA_like"/>
    <property type="match status" value="1"/>
</dbReference>
<dbReference type="Gene3D" id="1.20.1250.20">
    <property type="entry name" value="MFS general substrate transporter like domains"/>
    <property type="match status" value="2"/>
</dbReference>
<dbReference type="HOGENOM" id="CLU_034180_2_0_11"/>
<feature type="transmembrane region" description="Helical" evidence="9">
    <location>
        <begin position="20"/>
        <end position="44"/>
    </location>
</feature>
<keyword evidence="12" id="KW-1185">Reference proteome</keyword>
<dbReference type="InterPro" id="IPR036259">
    <property type="entry name" value="MFS_trans_sf"/>
</dbReference>
<dbReference type="PANTHER" id="PTHR23513:SF9">
    <property type="entry name" value="ENTEROBACTIN EXPORTER ENTS"/>
    <property type="match status" value="1"/>
</dbReference>
<evidence type="ECO:0000256" key="2">
    <source>
        <dbReference type="ARBA" id="ARBA00022448"/>
    </source>
</evidence>
<feature type="transmembrane region" description="Helical" evidence="9">
    <location>
        <begin position="381"/>
        <end position="400"/>
    </location>
</feature>
<organism evidence="11 12">
    <name type="scientific">Mycobacteroides chelonae</name>
    <name type="common">Mycobacterium chelonae</name>
    <dbReference type="NCBI Taxonomy" id="1774"/>
    <lineage>
        <taxon>Bacteria</taxon>
        <taxon>Bacillati</taxon>
        <taxon>Actinomycetota</taxon>
        <taxon>Actinomycetes</taxon>
        <taxon>Mycobacteriales</taxon>
        <taxon>Mycobacteriaceae</taxon>
        <taxon>Mycobacteroides</taxon>
    </lineage>
</organism>
<comment type="similarity">
    <text evidence="7">Belongs to the major facilitator superfamily. Drug:H(+) antiporter-3 (DHA3) (TC 2.A.1.21) family.</text>
</comment>
<dbReference type="RefSeq" id="WP_030094849.1">
    <property type="nucleotide sequence ID" value="NZ_CP010946.1"/>
</dbReference>
<dbReference type="Proteomes" id="UP000179441">
    <property type="component" value="Unassembled WGS sequence"/>
</dbReference>